<protein>
    <submittedName>
        <fullName evidence="2">RNA polymerase subunit sigma</fullName>
    </submittedName>
</protein>
<feature type="domain" description="RNA polymerase sigma-70 region 2" evidence="1">
    <location>
        <begin position="26"/>
        <end position="89"/>
    </location>
</feature>
<accession>A0A2S7FFR0</accession>
<evidence type="ECO:0000259" key="1">
    <source>
        <dbReference type="Pfam" id="PF04542"/>
    </source>
</evidence>
<gene>
    <name evidence="2" type="ORF">AWN73_00525</name>
</gene>
<dbReference type="Gene3D" id="1.10.1740.10">
    <property type="match status" value="1"/>
</dbReference>
<sequence length="186" mass="21819">MDYAYIENLVLQSKAHDINSKEKILEEFRPFIIRTSKNIFIDGYTFDDIVNECYKTLFACIKSYDSQTHRFVAYATISIKNNIHYLLRKSIKRRNSEGKEALVLDDSLTHVLKSNDDIENTVLENLLYDSLKKAIDALTDDEKELINCIYYEGNSIKTYAQMKNISYFNVFHARKKIFNKLHTFMG</sequence>
<organism evidence="2 3">
    <name type="scientific">Clostridium butyricum</name>
    <dbReference type="NCBI Taxonomy" id="1492"/>
    <lineage>
        <taxon>Bacteria</taxon>
        <taxon>Bacillati</taxon>
        <taxon>Bacillota</taxon>
        <taxon>Clostridia</taxon>
        <taxon>Eubacteriales</taxon>
        <taxon>Clostridiaceae</taxon>
        <taxon>Clostridium</taxon>
    </lineage>
</organism>
<dbReference type="SUPFAM" id="SSF88946">
    <property type="entry name" value="Sigma2 domain of RNA polymerase sigma factors"/>
    <property type="match status" value="1"/>
</dbReference>
<comment type="caution">
    <text evidence="2">The sequence shown here is derived from an EMBL/GenBank/DDBJ whole genome shotgun (WGS) entry which is preliminary data.</text>
</comment>
<dbReference type="Gene3D" id="1.10.10.10">
    <property type="entry name" value="Winged helix-like DNA-binding domain superfamily/Winged helix DNA-binding domain"/>
    <property type="match status" value="1"/>
</dbReference>
<dbReference type="NCBIfam" id="TIGR02937">
    <property type="entry name" value="sigma70-ECF"/>
    <property type="match status" value="1"/>
</dbReference>
<dbReference type="RefSeq" id="WP_043662030.1">
    <property type="nucleotide sequence ID" value="NZ_JSEG01000001.1"/>
</dbReference>
<name>A0A2S7FFR0_CLOBU</name>
<dbReference type="SUPFAM" id="SSF88659">
    <property type="entry name" value="Sigma3 and sigma4 domains of RNA polymerase sigma factors"/>
    <property type="match status" value="1"/>
</dbReference>
<reference evidence="2 3" key="1">
    <citation type="submission" date="2016-01" db="EMBL/GenBank/DDBJ databases">
        <title>Characterization of the Clostridium difficile lineages that are prevalent in Hong Kong and China.</title>
        <authorList>
            <person name="Kwok J.S.-L."/>
            <person name="Lam W.-Y."/>
            <person name="Ip M."/>
            <person name="Chan T.-F."/>
            <person name="Hawkey P.M."/>
            <person name="Tsui S.K.-W."/>
        </authorList>
    </citation>
    <scope>NUCLEOTIDE SEQUENCE [LARGE SCALE GENOMIC DNA]</scope>
    <source>
        <strain evidence="2 3">300064</strain>
    </source>
</reference>
<evidence type="ECO:0000313" key="2">
    <source>
        <dbReference type="EMBL" id="PPV18063.1"/>
    </source>
</evidence>
<dbReference type="Pfam" id="PF04542">
    <property type="entry name" value="Sigma70_r2"/>
    <property type="match status" value="1"/>
</dbReference>
<evidence type="ECO:0000313" key="3">
    <source>
        <dbReference type="Proteomes" id="UP000238081"/>
    </source>
</evidence>
<dbReference type="GO" id="GO:0006352">
    <property type="term" value="P:DNA-templated transcription initiation"/>
    <property type="evidence" value="ECO:0007669"/>
    <property type="project" value="InterPro"/>
</dbReference>
<dbReference type="Proteomes" id="UP000238081">
    <property type="component" value="Unassembled WGS sequence"/>
</dbReference>
<dbReference type="EMBL" id="LRDH01000001">
    <property type="protein sequence ID" value="PPV18063.1"/>
    <property type="molecule type" value="Genomic_DNA"/>
</dbReference>
<dbReference type="GO" id="GO:0003700">
    <property type="term" value="F:DNA-binding transcription factor activity"/>
    <property type="evidence" value="ECO:0007669"/>
    <property type="project" value="InterPro"/>
</dbReference>
<dbReference type="InterPro" id="IPR014284">
    <property type="entry name" value="RNA_pol_sigma-70_dom"/>
</dbReference>
<dbReference type="InterPro" id="IPR013324">
    <property type="entry name" value="RNA_pol_sigma_r3/r4-like"/>
</dbReference>
<proteinExistence type="predicted"/>
<dbReference type="InterPro" id="IPR036388">
    <property type="entry name" value="WH-like_DNA-bd_sf"/>
</dbReference>
<dbReference type="InterPro" id="IPR013325">
    <property type="entry name" value="RNA_pol_sigma_r2"/>
</dbReference>
<dbReference type="AlphaFoldDB" id="A0A2S7FFR0"/>
<dbReference type="InterPro" id="IPR007627">
    <property type="entry name" value="RNA_pol_sigma70_r2"/>
</dbReference>